<dbReference type="AlphaFoldDB" id="A0A914XR42"/>
<organism evidence="1 2">
    <name type="scientific">Plectus sambesii</name>
    <dbReference type="NCBI Taxonomy" id="2011161"/>
    <lineage>
        <taxon>Eukaryota</taxon>
        <taxon>Metazoa</taxon>
        <taxon>Ecdysozoa</taxon>
        <taxon>Nematoda</taxon>
        <taxon>Chromadorea</taxon>
        <taxon>Plectida</taxon>
        <taxon>Plectina</taxon>
        <taxon>Plectoidea</taxon>
        <taxon>Plectidae</taxon>
        <taxon>Plectus</taxon>
    </lineage>
</organism>
<dbReference type="SUPFAM" id="SSF53649">
    <property type="entry name" value="Alkaline phosphatase-like"/>
    <property type="match status" value="1"/>
</dbReference>
<keyword evidence="1" id="KW-1185">Reference proteome</keyword>
<dbReference type="Pfam" id="PF01663">
    <property type="entry name" value="Phosphodiest"/>
    <property type="match status" value="1"/>
</dbReference>
<proteinExistence type="predicted"/>
<sequence length="365" mass="41176">MEWLDLPEEKRPALITIYMDQPDTAGHEFGPDSDGVNQALIYVDSMINYLMTSLYQRDLMDCVNLMIVADHGMQQLYEDKRIFLDQYFDVKGMRIFSAAVGRIMLENSTLSAPQVVDKMKCLNGTNFRVYEPKNIPKRLHYAKSYRIGDVIIDSAPGSMVFPDKKSAEDDWDEQGDHGFDFRTPSMHAIFFGHGPGFKEGVSIQPFQNIELYNLMADLMQLPSRAPTNGTKGALYHILSNPPPDVETSMKSLSSCVKKLIYGFCGDQCAQSDDRPVCQPDEVISLPEELATSLCSIALCNSTTIYDKSLYKPKFTQFQFIVVCSSLVCSRSPFSPPLPLALPKEKLSFQRIKRDLRCIVNAANWL</sequence>
<evidence type="ECO:0000313" key="2">
    <source>
        <dbReference type="WBParaSite" id="PSAMB.scaffold9697size4716.g32714.t1"/>
    </source>
</evidence>
<dbReference type="GO" id="GO:0055120">
    <property type="term" value="C:striated muscle dense body"/>
    <property type="evidence" value="ECO:0007669"/>
    <property type="project" value="TreeGrafter"/>
</dbReference>
<dbReference type="Gene3D" id="3.40.720.10">
    <property type="entry name" value="Alkaline Phosphatase, subunit A"/>
    <property type="match status" value="1"/>
</dbReference>
<dbReference type="GO" id="GO:0031674">
    <property type="term" value="C:I band"/>
    <property type="evidence" value="ECO:0007669"/>
    <property type="project" value="TreeGrafter"/>
</dbReference>
<dbReference type="InterPro" id="IPR017850">
    <property type="entry name" value="Alkaline_phosphatase_core_sf"/>
</dbReference>
<name>A0A914XR42_9BILA</name>
<dbReference type="PANTHER" id="PTHR10151:SF114">
    <property type="entry name" value="ECTONUCLEOTIDE PYROPHOSPHATASE_PHOSPHODIESTERASE C27A7.3"/>
    <property type="match status" value="1"/>
</dbReference>
<evidence type="ECO:0000313" key="1">
    <source>
        <dbReference type="Proteomes" id="UP000887566"/>
    </source>
</evidence>
<dbReference type="PANTHER" id="PTHR10151">
    <property type="entry name" value="ECTONUCLEOTIDE PYROPHOSPHATASE/PHOSPHODIESTERASE"/>
    <property type="match status" value="1"/>
</dbReference>
<dbReference type="WBParaSite" id="PSAMB.scaffold9697size4716.g32714.t1">
    <property type="protein sequence ID" value="PSAMB.scaffold9697size4716.g32714.t1"/>
    <property type="gene ID" value="PSAMB.scaffold9697size4716.g32714"/>
</dbReference>
<reference evidence="2" key="1">
    <citation type="submission" date="2022-11" db="UniProtKB">
        <authorList>
            <consortium name="WormBaseParasite"/>
        </authorList>
    </citation>
    <scope>IDENTIFICATION</scope>
</reference>
<dbReference type="Proteomes" id="UP000887566">
    <property type="component" value="Unplaced"/>
</dbReference>
<accession>A0A914XR42</accession>
<dbReference type="InterPro" id="IPR002591">
    <property type="entry name" value="Phosphodiest/P_Trfase"/>
</dbReference>
<dbReference type="GO" id="GO:0016529">
    <property type="term" value="C:sarcoplasmic reticulum"/>
    <property type="evidence" value="ECO:0007669"/>
    <property type="project" value="TreeGrafter"/>
</dbReference>
<protein>
    <submittedName>
        <fullName evidence="2">Uncharacterized protein</fullName>
    </submittedName>
</protein>